<proteinExistence type="predicted"/>
<evidence type="ECO:0000313" key="2">
    <source>
        <dbReference type="Proteomes" id="UP000233551"/>
    </source>
</evidence>
<dbReference type="Proteomes" id="UP000233551">
    <property type="component" value="Unassembled WGS sequence"/>
</dbReference>
<dbReference type="EMBL" id="PGOL01000483">
    <property type="protein sequence ID" value="PKI69761.1"/>
    <property type="molecule type" value="Genomic_DNA"/>
</dbReference>
<sequence>MGFILFYSLTPTLTCNVWSISAYILSRAFKYPLSTIDLEPGSSSVLGRGGLTQGAWIFLFFSDVGFIQFYSSTPALMFNVWSISAYTLSRALKHPPSTIDLEPGSSSVLGRGGTNTRRTLAALDILGLTWCECAHARRHAYT</sequence>
<accession>A0A2I0KMP5</accession>
<evidence type="ECO:0000313" key="1">
    <source>
        <dbReference type="EMBL" id="PKI69761.1"/>
    </source>
</evidence>
<gene>
    <name evidence="1" type="ORF">CRG98_009917</name>
</gene>
<comment type="caution">
    <text evidence="1">The sequence shown here is derived from an EMBL/GenBank/DDBJ whole genome shotgun (WGS) entry which is preliminary data.</text>
</comment>
<protein>
    <submittedName>
        <fullName evidence="1">Uncharacterized protein</fullName>
    </submittedName>
</protein>
<name>A0A2I0KMP5_PUNGR</name>
<keyword evidence="2" id="KW-1185">Reference proteome</keyword>
<reference evidence="1 2" key="1">
    <citation type="submission" date="2017-11" db="EMBL/GenBank/DDBJ databases">
        <title>De-novo sequencing of pomegranate (Punica granatum L.) genome.</title>
        <authorList>
            <person name="Akparov Z."/>
            <person name="Amiraslanov A."/>
            <person name="Hajiyeva S."/>
            <person name="Abbasov M."/>
            <person name="Kaur K."/>
            <person name="Hamwieh A."/>
            <person name="Solovyev V."/>
            <person name="Salamov A."/>
            <person name="Braich B."/>
            <person name="Kosarev P."/>
            <person name="Mahmoud A."/>
            <person name="Hajiyev E."/>
            <person name="Babayeva S."/>
            <person name="Izzatullayeva V."/>
            <person name="Mammadov A."/>
            <person name="Mammadov A."/>
            <person name="Sharifova S."/>
            <person name="Ojaghi J."/>
            <person name="Eynullazada K."/>
            <person name="Bayramov B."/>
            <person name="Abdulazimova A."/>
            <person name="Shahmuradov I."/>
        </authorList>
    </citation>
    <scope>NUCLEOTIDE SEQUENCE [LARGE SCALE GENOMIC DNA]</scope>
    <source>
        <strain evidence="2">cv. AG2017</strain>
        <tissue evidence="1">Leaf</tissue>
    </source>
</reference>
<organism evidence="1 2">
    <name type="scientific">Punica granatum</name>
    <name type="common">Pomegranate</name>
    <dbReference type="NCBI Taxonomy" id="22663"/>
    <lineage>
        <taxon>Eukaryota</taxon>
        <taxon>Viridiplantae</taxon>
        <taxon>Streptophyta</taxon>
        <taxon>Embryophyta</taxon>
        <taxon>Tracheophyta</taxon>
        <taxon>Spermatophyta</taxon>
        <taxon>Magnoliopsida</taxon>
        <taxon>eudicotyledons</taxon>
        <taxon>Gunneridae</taxon>
        <taxon>Pentapetalae</taxon>
        <taxon>rosids</taxon>
        <taxon>malvids</taxon>
        <taxon>Myrtales</taxon>
        <taxon>Lythraceae</taxon>
        <taxon>Punica</taxon>
    </lineage>
</organism>
<dbReference type="AlphaFoldDB" id="A0A2I0KMP5"/>